<dbReference type="SUPFAM" id="SSF109854">
    <property type="entry name" value="DinB/YfiT-like putative metalloenzymes"/>
    <property type="match status" value="1"/>
</dbReference>
<dbReference type="InterPro" id="IPR034660">
    <property type="entry name" value="DinB/YfiT-like"/>
</dbReference>
<name>A0A7I7WRH3_MYCGU</name>
<dbReference type="NCBIfam" id="TIGR03086">
    <property type="entry name" value="TIGR03086 family metal-binding protein"/>
    <property type="match status" value="1"/>
</dbReference>
<dbReference type="InterPro" id="IPR017520">
    <property type="entry name" value="CHP03086"/>
</dbReference>
<organism evidence="1 2">
    <name type="scientific">Mycolicibacterium gadium</name>
    <name type="common">Mycobacterium gadium</name>
    <dbReference type="NCBI Taxonomy" id="1794"/>
    <lineage>
        <taxon>Bacteria</taxon>
        <taxon>Bacillati</taxon>
        <taxon>Actinomycetota</taxon>
        <taxon>Actinomycetes</taxon>
        <taxon>Mycobacteriales</taxon>
        <taxon>Mycobacteriaceae</taxon>
        <taxon>Mycolicibacterium</taxon>
    </lineage>
</organism>
<reference evidence="1 2" key="1">
    <citation type="journal article" date="2019" name="Emerg. Microbes Infect.">
        <title>Comprehensive subspecies identification of 175 nontuberculous mycobacteria species based on 7547 genomic profiles.</title>
        <authorList>
            <person name="Matsumoto Y."/>
            <person name="Kinjo T."/>
            <person name="Motooka D."/>
            <person name="Nabeya D."/>
            <person name="Jung N."/>
            <person name="Uechi K."/>
            <person name="Horii T."/>
            <person name="Iida T."/>
            <person name="Fujita J."/>
            <person name="Nakamura S."/>
        </authorList>
    </citation>
    <scope>NUCLEOTIDE SEQUENCE [LARGE SCALE GENOMIC DNA]</scope>
    <source>
        <strain evidence="1 2">JCM 12688</strain>
    </source>
</reference>
<dbReference type="AlphaFoldDB" id="A0A7I7WRH3"/>
<evidence type="ECO:0000313" key="2">
    <source>
        <dbReference type="Proteomes" id="UP000466187"/>
    </source>
</evidence>
<dbReference type="InterPro" id="IPR017517">
    <property type="entry name" value="Maleyloyr_isom"/>
</dbReference>
<proteinExistence type="predicted"/>
<gene>
    <name evidence="1" type="ORF">MGAD_40250</name>
</gene>
<protein>
    <submittedName>
        <fullName evidence="1">TIGR03086 family protein</fullName>
    </submittedName>
</protein>
<dbReference type="KEGG" id="mgad:MGAD_40250"/>
<dbReference type="RefSeq" id="WP_163688605.1">
    <property type="nucleotide sequence ID" value="NZ_AP022608.1"/>
</dbReference>
<accession>A0A7I7WRH3</accession>
<evidence type="ECO:0000313" key="1">
    <source>
        <dbReference type="EMBL" id="BBZ19690.1"/>
    </source>
</evidence>
<dbReference type="NCBIfam" id="TIGR03083">
    <property type="entry name" value="maleylpyruvate isomerase family mycothiol-dependent enzyme"/>
    <property type="match status" value="1"/>
</dbReference>
<dbReference type="EMBL" id="AP022608">
    <property type="protein sequence ID" value="BBZ19690.1"/>
    <property type="molecule type" value="Genomic_DNA"/>
</dbReference>
<dbReference type="Proteomes" id="UP000466187">
    <property type="component" value="Chromosome"/>
</dbReference>
<sequence>MTDDLRAGPDSPPADELESAEATFAVLQHVLHGIADDDLEKQTPCREFDVAGLTDHLMNSITVLGGAAGAEFPERDRTDSVERQVVLAGRPALDAWKRRGLDGTVPFGNGEAPATMMAGILSLEFLVHAWDYALAVGRELNAPDSLTDYVMGLATKVITPQGRARAGFDDPVDIPADAASLDRLLAFTGRRPG</sequence>